<dbReference type="PANTHER" id="PTHR33112">
    <property type="entry name" value="DOMAIN PROTEIN, PUTATIVE-RELATED"/>
    <property type="match status" value="1"/>
</dbReference>
<dbReference type="VEuPathDB" id="FungiDB:CC77DRAFT_949502"/>
<dbReference type="InterPro" id="IPR010730">
    <property type="entry name" value="HET"/>
</dbReference>
<dbReference type="VEuPathDB" id="FungiDB:CC77DRAFT_901693"/>
<proteinExistence type="predicted"/>
<evidence type="ECO:0000313" key="3">
    <source>
        <dbReference type="Proteomes" id="UP000291422"/>
    </source>
</evidence>
<dbReference type="EMBL" id="PDXD01000245">
    <property type="protein sequence ID" value="RYN53074.1"/>
    <property type="molecule type" value="Genomic_DNA"/>
</dbReference>
<evidence type="ECO:0000313" key="2">
    <source>
        <dbReference type="EMBL" id="RYN53074.1"/>
    </source>
</evidence>
<dbReference type="PANTHER" id="PTHR33112:SF10">
    <property type="entry name" value="TOL"/>
    <property type="match status" value="1"/>
</dbReference>
<reference evidence="3" key="1">
    <citation type="journal article" date="2019" name="bioRxiv">
        <title>Genomics, evolutionary history and diagnostics of the Alternaria alternata species group including apple and Asian pear pathotypes.</title>
        <authorList>
            <person name="Armitage A.D."/>
            <person name="Cockerton H.M."/>
            <person name="Sreenivasaprasad S."/>
            <person name="Woodhall J.W."/>
            <person name="Lane C.R."/>
            <person name="Harrison R.J."/>
            <person name="Clarkson J.P."/>
        </authorList>
    </citation>
    <scope>NUCLEOTIDE SEQUENCE [LARGE SCALE GENOMIC DNA]</scope>
    <source>
        <strain evidence="3">FERA 1177</strain>
    </source>
</reference>
<name>A0A4Q4MKD8_ALTAL</name>
<organism evidence="2 3">
    <name type="scientific">Alternaria alternata</name>
    <name type="common">Alternaria rot fungus</name>
    <name type="synonym">Torula alternata</name>
    <dbReference type="NCBI Taxonomy" id="5599"/>
    <lineage>
        <taxon>Eukaryota</taxon>
        <taxon>Fungi</taxon>
        <taxon>Dikarya</taxon>
        <taxon>Ascomycota</taxon>
        <taxon>Pezizomycotina</taxon>
        <taxon>Dothideomycetes</taxon>
        <taxon>Pleosporomycetidae</taxon>
        <taxon>Pleosporales</taxon>
        <taxon>Pleosporineae</taxon>
        <taxon>Pleosporaceae</taxon>
        <taxon>Alternaria</taxon>
        <taxon>Alternaria sect. Alternaria</taxon>
        <taxon>Alternaria alternata complex</taxon>
    </lineage>
</organism>
<dbReference type="Proteomes" id="UP000291422">
    <property type="component" value="Unassembled WGS sequence"/>
</dbReference>
<dbReference type="Pfam" id="PF06985">
    <property type="entry name" value="HET"/>
    <property type="match status" value="1"/>
</dbReference>
<protein>
    <recommendedName>
        <fullName evidence="1">Heterokaryon incompatibility domain-containing protein</fullName>
    </recommendedName>
</protein>
<evidence type="ECO:0000259" key="1">
    <source>
        <dbReference type="Pfam" id="PF06985"/>
    </source>
</evidence>
<accession>A0A4Q4MKD8</accession>
<sequence length="511" mass="57887">MICLLPVLSTGHSPFDRNDILIGFPVLPEPESAARFALLRTWLEWCDTNHACNRENVKLQRTSPARLLYVGHVDPEVLFLYVPQDNEGVKYTALSHRWGNDPPSKDNPRYCTTDGNIAARLNSFSLSELPKTFQDAVRVTRELGIEYLWIDSLCIIQWNTEDWEREAGRMEDVFASAYCTIAATSAVDSKAGFLARNTSTEYMRVQDAAGNEVCVCTHMDDFENDVEEAELNNRAWVMQERVLAKRTIHFSDNQTYWECGEGVHCENLTKMKSSFRKKYFLLDPSFPDRLLQSSRRRTVEFIHFLFENYSKRGLTKPTDRRVAASGLETRIAGALHCSSKHGIFEKYLHRNLLWQTSDKQTERIAYTNNQEVPSWSWIACSGGIEFMEIPMGSVSWVRALAFDTKCDSAALITDVGKFPNCTMKSKGDRCIVLDISTNKEAGWVRYDIEGDADGSENHCVVVGRAEDDSIAQEYYILVVVPSGKDGEYRRVGVGKVGTGCVERLASKVRIV</sequence>
<dbReference type="AlphaFoldDB" id="A0A4Q4MKD8"/>
<feature type="domain" description="Heterokaryon incompatibility" evidence="1">
    <location>
        <begin position="91"/>
        <end position="240"/>
    </location>
</feature>
<gene>
    <name evidence="2" type="ORF">AA0117_g13348</name>
</gene>
<comment type="caution">
    <text evidence="2">The sequence shown here is derived from an EMBL/GenBank/DDBJ whole genome shotgun (WGS) entry which is preliminary data.</text>
</comment>